<keyword evidence="8" id="KW-0472">Membrane</keyword>
<dbReference type="GO" id="GO:0016887">
    <property type="term" value="F:ATP hydrolysis activity"/>
    <property type="evidence" value="ECO:0007669"/>
    <property type="project" value="InterPro"/>
</dbReference>
<dbReference type="CDD" id="cd03225">
    <property type="entry name" value="ABC_cobalt_CbiO_domain1"/>
    <property type="match status" value="2"/>
</dbReference>
<dbReference type="PANTHER" id="PTHR43553">
    <property type="entry name" value="HEAVY METAL TRANSPORTER"/>
    <property type="match status" value="1"/>
</dbReference>
<keyword evidence="5" id="KW-0547">Nucleotide-binding</keyword>
<comment type="subcellular location">
    <subcellularLocation>
        <location evidence="1">Cell membrane</location>
        <topology evidence="1">Peripheral membrane protein</topology>
    </subcellularLocation>
</comment>
<evidence type="ECO:0000256" key="6">
    <source>
        <dbReference type="ARBA" id="ARBA00022840"/>
    </source>
</evidence>
<dbReference type="OrthoDB" id="501320at2"/>
<evidence type="ECO:0000256" key="3">
    <source>
        <dbReference type="ARBA" id="ARBA00022448"/>
    </source>
</evidence>
<dbReference type="AlphaFoldDB" id="A0A494ZW22"/>
<dbReference type="PROSITE" id="PS00211">
    <property type="entry name" value="ABC_TRANSPORTER_1"/>
    <property type="match status" value="2"/>
</dbReference>
<dbReference type="Gene3D" id="3.40.50.300">
    <property type="entry name" value="P-loop containing nucleotide triphosphate hydrolases"/>
    <property type="match status" value="2"/>
</dbReference>
<sequence length="526" mass="60389">MRKVQPKQNPLLKVDQFSFAYENINKPLFKELNFCLYENEVTLLLGASGSGKSSLALCLNGLYPDTVEGVTSGQIYYEGKNISDYPKGEVNQQIGIVFQDPESQFCMITVEDELAFTLENRKVPTSRMSELITEVLHLVGMENFRTRKIHELSGGQKQKVALAAVLLLEPKLLILDEPTANLDPYSTLEFIKLIERLQKKRHFSILVIEHQSNDWTELINRVLVIGQDGTIKVDDTSDNFFQKYQQLLSNEGIFQPHDVMDIYRCQDYGTASPSEKGWILTIEHLRYTRKEQAILNNINLKIRYGEFIALIGENGAGKSTLLQLMAGLLLPDEGEVLFKGQSLICWKENELRKQMGYVFQNPEHQFITDTVYDELTFAMKLNNISKTDMKEIASTLMTQFHLEKHQYDNPFSLSGGQKRRLSVATMLDETPDILLFDEPTFGQDAKTTQELMKMIWKLKQNGTTIIFVTHDMDIVDLTDRAMVLHNQEVIYEGVPETLWQQEELLKKTRLRPPSWIRKNVESGVFL</sequence>
<gene>
    <name evidence="10" type="ORF">D8M06_15300</name>
</gene>
<evidence type="ECO:0000256" key="2">
    <source>
        <dbReference type="ARBA" id="ARBA00005417"/>
    </source>
</evidence>
<dbReference type="GO" id="GO:0042626">
    <property type="term" value="F:ATPase-coupled transmembrane transporter activity"/>
    <property type="evidence" value="ECO:0007669"/>
    <property type="project" value="TreeGrafter"/>
</dbReference>
<dbReference type="PROSITE" id="PS50893">
    <property type="entry name" value="ABC_TRANSPORTER_2"/>
    <property type="match status" value="2"/>
</dbReference>
<dbReference type="InterPro" id="IPR050095">
    <property type="entry name" value="ECF_ABC_transporter_ATP-bd"/>
</dbReference>
<evidence type="ECO:0000256" key="5">
    <source>
        <dbReference type="ARBA" id="ARBA00022741"/>
    </source>
</evidence>
<reference evidence="10 11" key="1">
    <citation type="journal article" date="2016" name="Int. J. Syst. Evol. Microbiol.">
        <title>Oceanobacillus halophilus sp. nov., a novel moderately halophilic bacterium from a hypersaline lake.</title>
        <authorList>
            <person name="Amoozegar M.A."/>
            <person name="Bagheri M."/>
            <person name="Makhdoumi A."/>
            <person name="Nikou M.M."/>
            <person name="Fazeli S.A.S."/>
            <person name="Schumann P."/>
            <person name="Sproer C."/>
            <person name="Sanchez-Porro C."/>
            <person name="Ventosa A."/>
        </authorList>
    </citation>
    <scope>NUCLEOTIDE SEQUENCE [LARGE SCALE GENOMIC DNA]</scope>
    <source>
        <strain evidence="10 11">DSM 23996</strain>
    </source>
</reference>
<evidence type="ECO:0000256" key="1">
    <source>
        <dbReference type="ARBA" id="ARBA00004202"/>
    </source>
</evidence>
<dbReference type="InterPro" id="IPR015856">
    <property type="entry name" value="ABC_transpr_CbiO/EcfA_su"/>
</dbReference>
<evidence type="ECO:0000313" key="11">
    <source>
        <dbReference type="Proteomes" id="UP000269301"/>
    </source>
</evidence>
<keyword evidence="11" id="KW-1185">Reference proteome</keyword>
<dbReference type="EMBL" id="RBZP01000016">
    <property type="protein sequence ID" value="RKQ30782.1"/>
    <property type="molecule type" value="Genomic_DNA"/>
</dbReference>
<dbReference type="GO" id="GO:0043190">
    <property type="term" value="C:ATP-binding cassette (ABC) transporter complex"/>
    <property type="evidence" value="ECO:0007669"/>
    <property type="project" value="TreeGrafter"/>
</dbReference>
<keyword evidence="3" id="KW-0813">Transport</keyword>
<dbReference type="SUPFAM" id="SSF52540">
    <property type="entry name" value="P-loop containing nucleoside triphosphate hydrolases"/>
    <property type="match status" value="2"/>
</dbReference>
<evidence type="ECO:0000313" key="10">
    <source>
        <dbReference type="EMBL" id="RKQ30782.1"/>
    </source>
</evidence>
<dbReference type="Proteomes" id="UP000269301">
    <property type="component" value="Unassembled WGS sequence"/>
</dbReference>
<dbReference type="Pfam" id="PF00005">
    <property type="entry name" value="ABC_tran"/>
    <property type="match status" value="2"/>
</dbReference>
<keyword evidence="6 10" id="KW-0067">ATP-binding</keyword>
<dbReference type="NCBIfam" id="NF010167">
    <property type="entry name" value="PRK13648.1"/>
    <property type="match status" value="2"/>
</dbReference>
<accession>A0A494ZW22</accession>
<dbReference type="FunFam" id="3.40.50.300:FF:000224">
    <property type="entry name" value="Energy-coupling factor transporter ATP-binding protein EcfA"/>
    <property type="match status" value="1"/>
</dbReference>
<protein>
    <submittedName>
        <fullName evidence="10">ABC transporter ATP-binding protein</fullName>
    </submittedName>
</protein>
<organism evidence="10 11">
    <name type="scientific">Oceanobacillus halophilus</name>
    <dbReference type="NCBI Taxonomy" id="930130"/>
    <lineage>
        <taxon>Bacteria</taxon>
        <taxon>Bacillati</taxon>
        <taxon>Bacillota</taxon>
        <taxon>Bacilli</taxon>
        <taxon>Bacillales</taxon>
        <taxon>Bacillaceae</taxon>
        <taxon>Oceanobacillus</taxon>
    </lineage>
</organism>
<comment type="caution">
    <text evidence="10">The sequence shown here is derived from an EMBL/GenBank/DDBJ whole genome shotgun (WGS) entry which is preliminary data.</text>
</comment>
<feature type="domain" description="ABC transporter" evidence="9">
    <location>
        <begin position="280"/>
        <end position="511"/>
    </location>
</feature>
<evidence type="ECO:0000256" key="4">
    <source>
        <dbReference type="ARBA" id="ARBA00022475"/>
    </source>
</evidence>
<evidence type="ECO:0000259" key="9">
    <source>
        <dbReference type="PROSITE" id="PS50893"/>
    </source>
</evidence>
<keyword evidence="4" id="KW-1003">Cell membrane</keyword>
<dbReference type="InterPro" id="IPR017871">
    <property type="entry name" value="ABC_transporter-like_CS"/>
</dbReference>
<comment type="similarity">
    <text evidence="2">Belongs to the ABC transporter superfamily.</text>
</comment>
<evidence type="ECO:0000256" key="8">
    <source>
        <dbReference type="ARBA" id="ARBA00023136"/>
    </source>
</evidence>
<dbReference type="InterPro" id="IPR027417">
    <property type="entry name" value="P-loop_NTPase"/>
</dbReference>
<dbReference type="InterPro" id="IPR003439">
    <property type="entry name" value="ABC_transporter-like_ATP-bd"/>
</dbReference>
<dbReference type="PANTHER" id="PTHR43553:SF27">
    <property type="entry name" value="ENERGY-COUPLING FACTOR TRANSPORTER ATP-BINDING PROTEIN ECFA2"/>
    <property type="match status" value="1"/>
</dbReference>
<proteinExistence type="inferred from homology"/>
<dbReference type="GO" id="GO:0015087">
    <property type="term" value="F:cobalt ion transmembrane transporter activity"/>
    <property type="evidence" value="ECO:0007669"/>
    <property type="project" value="UniProtKB-ARBA"/>
</dbReference>
<dbReference type="GO" id="GO:0005524">
    <property type="term" value="F:ATP binding"/>
    <property type="evidence" value="ECO:0007669"/>
    <property type="project" value="UniProtKB-KW"/>
</dbReference>
<evidence type="ECO:0000256" key="7">
    <source>
        <dbReference type="ARBA" id="ARBA00022967"/>
    </source>
</evidence>
<name>A0A494ZW22_9BACI</name>
<dbReference type="InterPro" id="IPR003593">
    <property type="entry name" value="AAA+_ATPase"/>
</dbReference>
<keyword evidence="7" id="KW-1278">Translocase</keyword>
<dbReference type="SMART" id="SM00382">
    <property type="entry name" value="AAA"/>
    <property type="match status" value="2"/>
</dbReference>
<dbReference type="RefSeq" id="WP_121205465.1">
    <property type="nucleotide sequence ID" value="NZ_RBZP01000016.1"/>
</dbReference>
<feature type="domain" description="ABC transporter" evidence="9">
    <location>
        <begin position="12"/>
        <end position="252"/>
    </location>
</feature>